<reference evidence="3 4" key="1">
    <citation type="submission" date="2024-01" db="EMBL/GenBank/DDBJ databases">
        <title>A draft genome for the cacao thread blight pathogen Marasmiellus scandens.</title>
        <authorList>
            <person name="Baruah I.K."/>
            <person name="Leung J."/>
            <person name="Bukari Y."/>
            <person name="Amoako-Attah I."/>
            <person name="Meinhardt L.W."/>
            <person name="Bailey B.A."/>
            <person name="Cohen S.P."/>
        </authorList>
    </citation>
    <scope>NUCLEOTIDE SEQUENCE [LARGE SCALE GENOMIC DNA]</scope>
    <source>
        <strain evidence="3 4">GH-19</strain>
    </source>
</reference>
<feature type="compositionally biased region" description="Low complexity" evidence="1">
    <location>
        <begin position="544"/>
        <end position="556"/>
    </location>
</feature>
<feature type="compositionally biased region" description="Pro residues" evidence="1">
    <location>
        <begin position="92"/>
        <end position="102"/>
    </location>
</feature>
<evidence type="ECO:0000259" key="2">
    <source>
        <dbReference type="PROSITE" id="PS50010"/>
    </source>
</evidence>
<feature type="compositionally biased region" description="Basic and acidic residues" evidence="1">
    <location>
        <begin position="344"/>
        <end position="357"/>
    </location>
</feature>
<dbReference type="SMART" id="SM00325">
    <property type="entry name" value="RhoGEF"/>
    <property type="match status" value="1"/>
</dbReference>
<dbReference type="PANTHER" id="PTHR12673">
    <property type="entry name" value="FACIOGENITAL DYSPLASIA PROTEIN"/>
    <property type="match status" value="1"/>
</dbReference>
<dbReference type="SUPFAM" id="SSF48065">
    <property type="entry name" value="DBL homology domain (DH-domain)"/>
    <property type="match status" value="1"/>
</dbReference>
<feature type="region of interest" description="Disordered" evidence="1">
    <location>
        <begin position="74"/>
        <end position="136"/>
    </location>
</feature>
<accession>A0ABR1JR75</accession>
<dbReference type="EMBL" id="JBANRG010000008">
    <property type="protein sequence ID" value="KAK7464465.1"/>
    <property type="molecule type" value="Genomic_DNA"/>
</dbReference>
<dbReference type="PANTHER" id="PTHR12673:SF159">
    <property type="entry name" value="LD03170P"/>
    <property type="match status" value="1"/>
</dbReference>
<feature type="compositionally biased region" description="Polar residues" evidence="1">
    <location>
        <begin position="117"/>
        <end position="136"/>
    </location>
</feature>
<dbReference type="Proteomes" id="UP001498398">
    <property type="component" value="Unassembled WGS sequence"/>
</dbReference>
<feature type="compositionally biased region" description="Low complexity" evidence="1">
    <location>
        <begin position="12"/>
        <end position="28"/>
    </location>
</feature>
<feature type="compositionally biased region" description="Basic and acidic residues" evidence="1">
    <location>
        <begin position="500"/>
        <end position="518"/>
    </location>
</feature>
<gene>
    <name evidence="3" type="ORF">VKT23_006635</name>
</gene>
<feature type="region of interest" description="Disordered" evidence="1">
    <location>
        <begin position="209"/>
        <end position="230"/>
    </location>
</feature>
<feature type="region of interest" description="Disordered" evidence="1">
    <location>
        <begin position="1"/>
        <end position="28"/>
    </location>
</feature>
<dbReference type="Gene3D" id="1.20.900.10">
    <property type="entry name" value="Dbl homology (DH) domain"/>
    <property type="match status" value="1"/>
</dbReference>
<dbReference type="PROSITE" id="PS50010">
    <property type="entry name" value="DH_2"/>
    <property type="match status" value="1"/>
</dbReference>
<dbReference type="Pfam" id="PF00621">
    <property type="entry name" value="RhoGEF"/>
    <property type="match status" value="1"/>
</dbReference>
<sequence>MASLVRSVVTTPELSSPSGSVSSSDESSFFSALSSSDHIVVDDGRKSLIIADSEFPDAPSSNFLTFPEKIDSSAKSHAVDRDSKTFTKRRPSPLPLENPLPSPISLGPRPVRKLRKSNPSIPRSDETPSVPSSPMVSFTQAATSIRRSLSINSSRGLFRRQTTHVVPLKLKRRQRRNSLPTIPSATFFPLKQDDILSRRLVTFQSPVDVEGSHRGRLPTQRSPYPTRSTRDKNTDALVSLAWNGSLPSSIPAGDFPSQQRFSMPAMEVPLRSGWRTTWSFSDNGDHDVDFGLGSSDALIVSSPFSSPSSPKSHRHRWTLAMVITDEDISDEILIQNLEKMRAGQEEWGWRKPPDSRDPASPISSPDAEDTTSPAGDEDETGDAQSLSCCPPAEQAMSSSSWQMARRALLICRELVRTERRYLAGLNNLTSSETLTPPPPVMLTYIPSLVQVSQELLHLMEINPSAKGVADAFLSKADSLESAMVSWCSVVGGFFTGPEDRLKGDRHAKSAGKDAESHEGNAITIKSRVGSWSKRINSIKHRSASSDSDLSKSQSKAPARPAHKRKPSVRDLAIMPTQRIMRYTMLFKDLLAYTPSTSPSQKSVERALQTALSLAAKCDKAQSNAAFCI</sequence>
<comment type="caution">
    <text evidence="3">The sequence shown here is derived from an EMBL/GenBank/DDBJ whole genome shotgun (WGS) entry which is preliminary data.</text>
</comment>
<feature type="region of interest" description="Disordered" evidence="1">
    <location>
        <begin position="539"/>
        <end position="569"/>
    </location>
</feature>
<feature type="region of interest" description="Disordered" evidence="1">
    <location>
        <begin position="344"/>
        <end position="392"/>
    </location>
</feature>
<evidence type="ECO:0000256" key="1">
    <source>
        <dbReference type="SAM" id="MobiDB-lite"/>
    </source>
</evidence>
<evidence type="ECO:0000313" key="4">
    <source>
        <dbReference type="Proteomes" id="UP001498398"/>
    </source>
</evidence>
<keyword evidence="4" id="KW-1185">Reference proteome</keyword>
<feature type="domain" description="DH" evidence="2">
    <location>
        <begin position="406"/>
        <end position="620"/>
    </location>
</feature>
<dbReference type="InterPro" id="IPR000219">
    <property type="entry name" value="DH_dom"/>
</dbReference>
<protein>
    <recommendedName>
        <fullName evidence="2">DH domain-containing protein</fullName>
    </recommendedName>
</protein>
<dbReference type="InterPro" id="IPR035899">
    <property type="entry name" value="DBL_dom_sf"/>
</dbReference>
<proteinExistence type="predicted"/>
<name>A0ABR1JR75_9AGAR</name>
<dbReference type="InterPro" id="IPR051092">
    <property type="entry name" value="FYVE_RhoGEF_PH"/>
</dbReference>
<feature type="region of interest" description="Disordered" evidence="1">
    <location>
        <begin position="500"/>
        <end position="521"/>
    </location>
</feature>
<organism evidence="3 4">
    <name type="scientific">Marasmiellus scandens</name>
    <dbReference type="NCBI Taxonomy" id="2682957"/>
    <lineage>
        <taxon>Eukaryota</taxon>
        <taxon>Fungi</taxon>
        <taxon>Dikarya</taxon>
        <taxon>Basidiomycota</taxon>
        <taxon>Agaricomycotina</taxon>
        <taxon>Agaricomycetes</taxon>
        <taxon>Agaricomycetidae</taxon>
        <taxon>Agaricales</taxon>
        <taxon>Marasmiineae</taxon>
        <taxon>Omphalotaceae</taxon>
        <taxon>Marasmiellus</taxon>
    </lineage>
</organism>
<evidence type="ECO:0000313" key="3">
    <source>
        <dbReference type="EMBL" id="KAK7464465.1"/>
    </source>
</evidence>
<feature type="compositionally biased region" description="Basic and acidic residues" evidence="1">
    <location>
        <begin position="74"/>
        <end position="85"/>
    </location>
</feature>